<dbReference type="RefSeq" id="WP_100790871.1">
    <property type="nucleotide sequence ID" value="NZ_NPDQ01000004.1"/>
</dbReference>
<reference evidence="1" key="1">
    <citation type="journal article" date="2019" name="PLoS Negl. Trop. Dis.">
        <title>Revisiting the worldwide diversity of Leptospira species in the environment.</title>
        <authorList>
            <person name="Vincent A.T."/>
            <person name="Schiettekatte O."/>
            <person name="Bourhy P."/>
            <person name="Veyrier F.J."/>
            <person name="Picardeau M."/>
        </authorList>
    </citation>
    <scope>NUCLEOTIDE SEQUENCE [LARGE SCALE GENOMIC DNA]</scope>
    <source>
        <strain evidence="1">201800277</strain>
    </source>
</reference>
<accession>A0A2M9Y1V7</accession>
<evidence type="ECO:0000313" key="1">
    <source>
        <dbReference type="EMBL" id="TGK92054.1"/>
    </source>
</evidence>
<comment type="caution">
    <text evidence="1">The sequence shown here is derived from an EMBL/GenBank/DDBJ whole genome shotgun (WGS) entry which is preliminary data.</text>
</comment>
<dbReference type="Proteomes" id="UP000297891">
    <property type="component" value="Unassembled WGS sequence"/>
</dbReference>
<sequence length="941" mass="107624">MRKQILVFILFLLGCQNKENSPFLSFGGVYDEVPRLEFQYGEVEDAGDIIENTNYTSFESGLLCIHSLPLSLYDRELGGKFRICWKTNEHISEKWNQGFSLLEEEPKEYPSWEIKGNGWKAVALEYGKWKKDSEALNKVLQWERQIWSSGLVTYQTFGLPHPTFIQRTSEVCEILFPSHRLMGSENKQLVLSFELGCPDLGEIAERIESQNENWFSHCDPTEPVVSELFRHSESSYQRWIEWENPKDSVLCPKDPTIDLEIGGEWKSFQSDLFAKRSKIILPHGILLFSDDQRYQGIPIPKEFLSGLGTDAQVRFGNSEFRDSHFSFRQGNEFFSSQVRSLSCRNQYNLWKAKDLFCGNPGLPNLLQTKERDGDIPSCQTDQIHITEFYPGNHFDSEMPIPGFFEFQNLGRTCDGSSLNWVFDHSIYPLSADEWILPSGSIFVLTRKLWSGLEILEKEKPFSLPKFVFQIPNFFWEDRKDKTKTEFLSSPDQFHLLRFQEKNRHSIQITSGNQSPHPFFGSSPFLSAYGFHLSPGTVNESLVVNASTELLEYNPNQFPFLDFGFWDPEEGVVRFERENGKTYSFWKPKGSQIITLAGQSSLCNGDRIYRLPEDFFSEPFLSLRYKNHLSENLTLNFNPSLVREKSLGGTRSLHPEPAPILFSRSLVPSSSCPSDFRSPGVSKLRSLEVERLALPYHYTTNFPLENQTGIYLGNGSNKIQINLQRLGDASYTVDSGSPLPFFPEEQIYSYFNHPQLIQPKSFLEQKGPVQIEAIYPNPHESQNEWIYLCNRGTNSEDLSVYLVEDEVSTDELVSYQTRFLGKYPLGAGGQRFESNSTILNPNGCAWIVDPDGKDWFLPIFQRESDLLLTVKSTATIGNGIASGESIQLRKKQNQGSLLISSFGHKESHSPIRIPVTTGEFLWLKQGVTGMKAADYEIFREGL</sequence>
<dbReference type="PROSITE" id="PS51257">
    <property type="entry name" value="PROKAR_LIPOPROTEIN"/>
    <property type="match status" value="1"/>
</dbReference>
<dbReference type="NCBIfam" id="NF047473">
    <property type="entry name" value="lipo_LIC11755"/>
    <property type="match status" value="1"/>
</dbReference>
<gene>
    <name evidence="1" type="ORF">EHQ30_17915</name>
</gene>
<dbReference type="EMBL" id="RQFP01000014">
    <property type="protein sequence ID" value="TGK92054.1"/>
    <property type="molecule type" value="Genomic_DNA"/>
</dbReference>
<keyword evidence="2" id="KW-1185">Reference proteome</keyword>
<organism evidence="1 2">
    <name type="scientific">Leptospira brenneri</name>
    <dbReference type="NCBI Taxonomy" id="2023182"/>
    <lineage>
        <taxon>Bacteria</taxon>
        <taxon>Pseudomonadati</taxon>
        <taxon>Spirochaetota</taxon>
        <taxon>Spirochaetia</taxon>
        <taxon>Leptospirales</taxon>
        <taxon>Leptospiraceae</taxon>
        <taxon>Leptospira</taxon>
    </lineage>
</organism>
<name>A0A2M9Y1V7_9LEPT</name>
<evidence type="ECO:0000313" key="2">
    <source>
        <dbReference type="Proteomes" id="UP000297891"/>
    </source>
</evidence>
<protein>
    <submittedName>
        <fullName evidence="1">Lamin tail domain-containing protein</fullName>
    </submittedName>
</protein>
<dbReference type="OrthoDB" id="338098at2"/>
<dbReference type="AlphaFoldDB" id="A0A2M9Y1V7"/>
<proteinExistence type="predicted"/>